<reference evidence="1 2" key="1">
    <citation type="submission" date="2024-09" db="EMBL/GenBank/DDBJ databases">
        <authorList>
            <person name="Sun Q."/>
            <person name="Mori K."/>
        </authorList>
    </citation>
    <scope>NUCLEOTIDE SEQUENCE [LARGE SCALE GENOMIC DNA]</scope>
    <source>
        <strain evidence="1 2">NCAIM B.02529</strain>
    </source>
</reference>
<protein>
    <submittedName>
        <fullName evidence="1">Uncharacterized protein</fullName>
    </submittedName>
</protein>
<accession>A0ABV6LND3</accession>
<dbReference type="Proteomes" id="UP001589836">
    <property type="component" value="Unassembled WGS sequence"/>
</dbReference>
<dbReference type="EMBL" id="JBHLTP010000007">
    <property type="protein sequence ID" value="MFC0523799.1"/>
    <property type="molecule type" value="Genomic_DNA"/>
</dbReference>
<comment type="caution">
    <text evidence="1">The sequence shown here is derived from an EMBL/GenBank/DDBJ whole genome shotgun (WGS) entry which is preliminary data.</text>
</comment>
<keyword evidence="2" id="KW-1185">Reference proteome</keyword>
<gene>
    <name evidence="1" type="ORF">ACFFGV_09495</name>
</gene>
<sequence>MIGGCLPVDNISIETFFSENKGVTLWTKEKSMMLEKHKTNMRKGQTLAPKTG</sequence>
<name>A0ABV6LND3_9BACI</name>
<organism evidence="1 2">
    <name type="scientific">Pontibacillus salicampi</name>
    <dbReference type="NCBI Taxonomy" id="1449801"/>
    <lineage>
        <taxon>Bacteria</taxon>
        <taxon>Bacillati</taxon>
        <taxon>Bacillota</taxon>
        <taxon>Bacilli</taxon>
        <taxon>Bacillales</taxon>
        <taxon>Bacillaceae</taxon>
        <taxon>Pontibacillus</taxon>
    </lineage>
</organism>
<evidence type="ECO:0000313" key="1">
    <source>
        <dbReference type="EMBL" id="MFC0523799.1"/>
    </source>
</evidence>
<proteinExistence type="predicted"/>
<evidence type="ECO:0000313" key="2">
    <source>
        <dbReference type="Proteomes" id="UP001589836"/>
    </source>
</evidence>
<dbReference type="RefSeq" id="WP_377347072.1">
    <property type="nucleotide sequence ID" value="NZ_JBHLTP010000007.1"/>
</dbReference>